<dbReference type="RefSeq" id="WP_271433930.1">
    <property type="nucleotide sequence ID" value="NZ_JAQIOY010000010.1"/>
</dbReference>
<evidence type="ECO:0000256" key="3">
    <source>
        <dbReference type="ARBA" id="ARBA00022449"/>
    </source>
</evidence>
<dbReference type="EMBL" id="JAQIOY010000010">
    <property type="protein sequence ID" value="MDA7426572.1"/>
    <property type="molecule type" value="Genomic_DNA"/>
</dbReference>
<dbReference type="InterPro" id="IPR036291">
    <property type="entry name" value="NAD(P)-bd_dom_sf"/>
</dbReference>
<dbReference type="InterPro" id="IPR038770">
    <property type="entry name" value="Na+/solute_symporter_sf"/>
</dbReference>
<dbReference type="Proteomes" id="UP001210720">
    <property type="component" value="Unassembled WGS sequence"/>
</dbReference>
<dbReference type="InterPro" id="IPR006036">
    <property type="entry name" value="K_uptake_TrkA"/>
</dbReference>
<feature type="transmembrane region" description="Helical" evidence="10">
    <location>
        <begin position="241"/>
        <end position="259"/>
    </location>
</feature>
<evidence type="ECO:0000256" key="2">
    <source>
        <dbReference type="ARBA" id="ARBA00022448"/>
    </source>
</evidence>
<keyword evidence="9 10" id="KW-0472">Membrane</keyword>
<dbReference type="SUPFAM" id="SSF51735">
    <property type="entry name" value="NAD(P)-binding Rossmann-fold domains"/>
    <property type="match status" value="1"/>
</dbReference>
<protein>
    <submittedName>
        <fullName evidence="12">Cation:proton antiporter</fullName>
    </submittedName>
</protein>
<feature type="transmembrane region" description="Helical" evidence="10">
    <location>
        <begin position="208"/>
        <end position="229"/>
    </location>
</feature>
<evidence type="ECO:0000256" key="9">
    <source>
        <dbReference type="ARBA" id="ARBA00023136"/>
    </source>
</evidence>
<evidence type="ECO:0000256" key="4">
    <source>
        <dbReference type="ARBA" id="ARBA00022538"/>
    </source>
</evidence>
<feature type="transmembrane region" description="Helical" evidence="10">
    <location>
        <begin position="147"/>
        <end position="170"/>
    </location>
</feature>
<keyword evidence="7 10" id="KW-1133">Transmembrane helix</keyword>
<evidence type="ECO:0000313" key="12">
    <source>
        <dbReference type="EMBL" id="MDA7426572.1"/>
    </source>
</evidence>
<feature type="transmembrane region" description="Helical" evidence="10">
    <location>
        <begin position="295"/>
        <end position="315"/>
    </location>
</feature>
<feature type="transmembrane region" description="Helical" evidence="10">
    <location>
        <begin position="6"/>
        <end position="24"/>
    </location>
</feature>
<dbReference type="InterPro" id="IPR006153">
    <property type="entry name" value="Cation/H_exchanger_TM"/>
</dbReference>
<name>A0ABT4XX75_9RHOB</name>
<evidence type="ECO:0000256" key="1">
    <source>
        <dbReference type="ARBA" id="ARBA00004141"/>
    </source>
</evidence>
<dbReference type="PANTHER" id="PTHR46157:SF4">
    <property type="entry name" value="K(+) EFFLUX ANTIPORTER 3, CHLOROPLASTIC"/>
    <property type="match status" value="1"/>
</dbReference>
<evidence type="ECO:0000313" key="13">
    <source>
        <dbReference type="Proteomes" id="UP001210720"/>
    </source>
</evidence>
<keyword evidence="8" id="KW-0406">Ion transport</keyword>
<dbReference type="Pfam" id="PF00999">
    <property type="entry name" value="Na_H_Exchanger"/>
    <property type="match status" value="1"/>
</dbReference>
<evidence type="ECO:0000256" key="10">
    <source>
        <dbReference type="SAM" id="Phobius"/>
    </source>
</evidence>
<organism evidence="12 13">
    <name type="scientific">Thalassococcus lentus</name>
    <dbReference type="NCBI Taxonomy" id="1210524"/>
    <lineage>
        <taxon>Bacteria</taxon>
        <taxon>Pseudomonadati</taxon>
        <taxon>Pseudomonadota</taxon>
        <taxon>Alphaproteobacteria</taxon>
        <taxon>Rhodobacterales</taxon>
        <taxon>Roseobacteraceae</taxon>
        <taxon>Thalassococcus</taxon>
    </lineage>
</organism>
<dbReference type="PROSITE" id="PS51201">
    <property type="entry name" value="RCK_N"/>
    <property type="match status" value="1"/>
</dbReference>
<feature type="transmembrane region" description="Helical" evidence="10">
    <location>
        <begin position="55"/>
        <end position="74"/>
    </location>
</feature>
<evidence type="ECO:0000259" key="11">
    <source>
        <dbReference type="PROSITE" id="PS51201"/>
    </source>
</evidence>
<dbReference type="Gene3D" id="3.40.50.720">
    <property type="entry name" value="NAD(P)-binding Rossmann-like Domain"/>
    <property type="match status" value="1"/>
</dbReference>
<sequence>MTAEFLFITFTLFLAGMIAVPLASRFGLGSVLGYLIAGIAIGPILHWAGVDVVGLQHFTEFGVVMMLFLIGLEMQPKVLWAMRARIFVMGGLQVGLTTAGVMAVAMLFGQPWTVALAIGLIFALSSTAIVTQTLNEKGLMRSDGGQASFSVLLFQDIAVIPMLALIPLLALPELQEALHHGDGHGDGHGGGHGEEGLHLSLVEGLSGWQTALVTLAAIGVVIVAGRYLTGPVFRYVAGARLRELFVSTALMMVVGIALLMTMVGLSPALGTFLAGVVMANSEYRHELESDIAPFKGIFLGVFFITVGASIDFALLGENLALIVGLTLGLIVLKSVVLFVLGHVFKLEGGDKWLFALGLAQAGEFGFVLVSFTVANAVVPGPVADLLLLVVALSMLLTPALFICYDKLIAPRYSRQQVQEADEISSDAKILIAGHGRFGGIVNRALQAADYETTVIDYSNEQLEMLRKFGMSVYYGDATRPDLLHAAGIDEAEVLVIAIDDKEAITELTRHVREHHPHVHVVARAIDRWHVYDLWSVGCRDIIRETYDSSIRAARSVFEALGIERSKAERLTGVFEEYDRSTMLKLAEVYDYNDPDSDLSEYSRVARENLDEWEAELKQNMQTALKE</sequence>
<feature type="domain" description="RCK N-terminal" evidence="11">
    <location>
        <begin position="426"/>
        <end position="550"/>
    </location>
</feature>
<dbReference type="Gene3D" id="1.20.1530.20">
    <property type="match status" value="1"/>
</dbReference>
<dbReference type="InterPro" id="IPR003148">
    <property type="entry name" value="RCK_N"/>
</dbReference>
<keyword evidence="4" id="KW-0633">Potassium transport</keyword>
<feature type="transmembrane region" description="Helical" evidence="10">
    <location>
        <begin position="321"/>
        <end position="340"/>
    </location>
</feature>
<feature type="transmembrane region" description="Helical" evidence="10">
    <location>
        <begin position="385"/>
        <end position="404"/>
    </location>
</feature>
<comment type="caution">
    <text evidence="12">The sequence shown here is derived from an EMBL/GenBank/DDBJ whole genome shotgun (WGS) entry which is preliminary data.</text>
</comment>
<keyword evidence="5 10" id="KW-0812">Transmembrane</keyword>
<feature type="transmembrane region" description="Helical" evidence="10">
    <location>
        <begin position="352"/>
        <end position="373"/>
    </location>
</feature>
<evidence type="ECO:0000256" key="8">
    <source>
        <dbReference type="ARBA" id="ARBA00023065"/>
    </source>
</evidence>
<comment type="subcellular location">
    <subcellularLocation>
        <location evidence="1">Membrane</location>
        <topology evidence="1">Multi-pass membrane protein</topology>
    </subcellularLocation>
</comment>
<feature type="transmembrane region" description="Helical" evidence="10">
    <location>
        <begin position="86"/>
        <end position="108"/>
    </location>
</feature>
<feature type="transmembrane region" description="Helical" evidence="10">
    <location>
        <begin position="31"/>
        <end position="49"/>
    </location>
</feature>
<feature type="transmembrane region" description="Helical" evidence="10">
    <location>
        <begin position="114"/>
        <end position="135"/>
    </location>
</feature>
<dbReference type="PANTHER" id="PTHR46157">
    <property type="entry name" value="K(+) EFFLUX ANTIPORTER 3, CHLOROPLASTIC"/>
    <property type="match status" value="1"/>
</dbReference>
<proteinExistence type="predicted"/>
<gene>
    <name evidence="12" type="ORF">PFY00_17695</name>
</gene>
<reference evidence="12 13" key="1">
    <citation type="submission" date="2023-01" db="EMBL/GenBank/DDBJ databases">
        <title>Thalassococcus onchidii sp. nov., isolated from a marine invertebrate from the South China Sea.</title>
        <authorList>
            <person name="Xu S."/>
            <person name="Liu Z."/>
            <person name="Xu Y."/>
        </authorList>
    </citation>
    <scope>NUCLEOTIDE SEQUENCE [LARGE SCALE GENOMIC DNA]</scope>
    <source>
        <strain evidence="12 13">KCTC 32084</strain>
    </source>
</reference>
<evidence type="ECO:0000256" key="5">
    <source>
        <dbReference type="ARBA" id="ARBA00022692"/>
    </source>
</evidence>
<evidence type="ECO:0000256" key="6">
    <source>
        <dbReference type="ARBA" id="ARBA00022958"/>
    </source>
</evidence>
<evidence type="ECO:0000256" key="7">
    <source>
        <dbReference type="ARBA" id="ARBA00022989"/>
    </source>
</evidence>
<keyword evidence="6" id="KW-0630">Potassium</keyword>
<dbReference type="PRINTS" id="PR00335">
    <property type="entry name" value="KUPTAKETRKA"/>
</dbReference>
<keyword evidence="3" id="KW-0050">Antiport</keyword>
<keyword evidence="13" id="KW-1185">Reference proteome</keyword>
<accession>A0ABT4XX75</accession>
<dbReference type="Pfam" id="PF02254">
    <property type="entry name" value="TrkA_N"/>
    <property type="match status" value="1"/>
</dbReference>
<keyword evidence="2" id="KW-0813">Transport</keyword>